<dbReference type="Proteomes" id="UP000800035">
    <property type="component" value="Unassembled WGS sequence"/>
</dbReference>
<dbReference type="InterPro" id="IPR036691">
    <property type="entry name" value="Endo/exonu/phosph_ase_sf"/>
</dbReference>
<protein>
    <submittedName>
        <fullName evidence="3">DNase I-like protein</fullName>
    </submittedName>
</protein>
<dbReference type="OrthoDB" id="2248459at2759"/>
<gene>
    <name evidence="3" type="ORF">CC80DRAFT_418033</name>
</gene>
<name>A0A6A5TP46_9PLEO</name>
<evidence type="ECO:0000313" key="3">
    <source>
        <dbReference type="EMBL" id="KAF1954198.1"/>
    </source>
</evidence>
<dbReference type="InterPro" id="IPR015943">
    <property type="entry name" value="WD40/YVTN_repeat-like_dom_sf"/>
</dbReference>
<evidence type="ECO:0000313" key="4">
    <source>
        <dbReference type="Proteomes" id="UP000800035"/>
    </source>
</evidence>
<dbReference type="AlphaFoldDB" id="A0A6A5TP46"/>
<evidence type="ECO:0000256" key="1">
    <source>
        <dbReference type="SAM" id="MobiDB-lite"/>
    </source>
</evidence>
<proteinExistence type="predicted"/>
<dbReference type="PANTHER" id="PTHR11200">
    <property type="entry name" value="INOSITOL 5-PHOSPHATASE"/>
    <property type="match status" value="1"/>
</dbReference>
<feature type="compositionally biased region" description="Basic and acidic residues" evidence="1">
    <location>
        <begin position="289"/>
        <end position="300"/>
    </location>
</feature>
<feature type="compositionally biased region" description="Low complexity" evidence="1">
    <location>
        <begin position="84"/>
        <end position="100"/>
    </location>
</feature>
<feature type="compositionally biased region" description="Polar residues" evidence="1">
    <location>
        <begin position="199"/>
        <end position="209"/>
    </location>
</feature>
<sequence>MSLDIPRDNRENGGRTPSPSVVDYSGPGPAASREVTPRAAWSTPKARPTSMVAYNSPPSPTRSPPKLTVVSPKSPPRTSELHTHSPLPSSTLPHSSLDSPALINFPPNGAKNFKIPTQQNTPALESKPLFPANTTASPSGDPRKSGTFERPTASPSVPPPINRAGKPKILSKLPPPIEPTTRTTLAPDHDADGRDRVSPFSTPPSSHEGSPQREETVPTQVGHSRAKSKVPRDGYFPPPPLHHSVADKVPHSDPRTIVGTQPSKAAPPTPTPTQPAANDRAVDRPVLPARRERDNFDLRKSVVIQRPIPPEPPVRRSLDASRPSGLGISSHDRFMPAPPRRTSTANLLSIGSAKSLEPPKPPPPRNSGEFRRSGEMMRPSPIPAQAQAQQPYSYDSDDMDSANEKSGPALTDYPDSSHANRRPPIFDQGTNLIPTGYETKLFAICGEYICTTGYVTNVWNVLSGRLLVSLSHGETVKATAVAFRPAKDVEDEGKRLWLGTNAGEMLEIDIPTQSVVFTKTNAHRGATVMKIFRYASEMWSLDDEGALHVWPPDELGHPTLQQTPSTFRVPRGHTFSIISGSQLWVASTKDIRVYARTGEHDHFQQMTKSSISQPSAGDVTSGAILSSQPDRIYFGHTDGKVTIYSKKSLECLGVVNVSLYKISSLVGVGDYLWAGYSTGMIYVYDTSTTPWKVLKDWKAHEKKPIAGILADRTSIWKLDRFQVASLGTDNLLRIWDGMLRNDWLESQMQQHDSEYCDFRELSIRVMTWNAGAVKPTTLRHKDQDQNFFRELLQPEDPPDIMVFGFQELVDLEDKKITAKSFFKKKKSKEASEHEHMSHQYRAWRDHLIRVLDEHCPRQSYTLLHTANLVGLFTCIFIKTSERTKVRDVAGAEIKLGFSGRVGNKGALVVRFFIDDSSLCFINCHLAAGQTQTMHRNNDAAAIMEAAPLPLNRSPADCANFFVGGGDGSMILDHEICILNGDLNYRIDSMTRDSVISAVKQGNLTKLLDRDQLLLSRKRNPGLRLRAFNEAPITFAPTYKYDVGTDTYDTSEKKRSPAWCDRLLYRGVGKIKQLDYRRHDSVKVSDHRPVSGRFKIRVKTINSRKQEATKEKVEVEFQAVKRRIAGDIK</sequence>
<feature type="compositionally biased region" description="Basic and acidic residues" evidence="1">
    <location>
        <begin position="187"/>
        <end position="197"/>
    </location>
</feature>
<feature type="domain" description="Inositol polyphosphate-related phosphatase" evidence="2">
    <location>
        <begin position="759"/>
        <end position="1101"/>
    </location>
</feature>
<feature type="region of interest" description="Disordered" evidence="1">
    <location>
        <begin position="1"/>
        <end position="429"/>
    </location>
</feature>
<accession>A0A6A5TP46</accession>
<feature type="compositionally biased region" description="Basic and acidic residues" evidence="1">
    <location>
        <begin position="244"/>
        <end position="254"/>
    </location>
</feature>
<dbReference type="InterPro" id="IPR036322">
    <property type="entry name" value="WD40_repeat_dom_sf"/>
</dbReference>
<dbReference type="SUPFAM" id="SSF56219">
    <property type="entry name" value="DNase I-like"/>
    <property type="match status" value="1"/>
</dbReference>
<organism evidence="3 4">
    <name type="scientific">Byssothecium circinans</name>
    <dbReference type="NCBI Taxonomy" id="147558"/>
    <lineage>
        <taxon>Eukaryota</taxon>
        <taxon>Fungi</taxon>
        <taxon>Dikarya</taxon>
        <taxon>Ascomycota</taxon>
        <taxon>Pezizomycotina</taxon>
        <taxon>Dothideomycetes</taxon>
        <taxon>Pleosporomycetidae</taxon>
        <taxon>Pleosporales</taxon>
        <taxon>Massarineae</taxon>
        <taxon>Massarinaceae</taxon>
        <taxon>Byssothecium</taxon>
    </lineage>
</organism>
<reference evidence="3" key="1">
    <citation type="journal article" date="2020" name="Stud. Mycol.">
        <title>101 Dothideomycetes genomes: a test case for predicting lifestyles and emergence of pathogens.</title>
        <authorList>
            <person name="Haridas S."/>
            <person name="Albert R."/>
            <person name="Binder M."/>
            <person name="Bloem J."/>
            <person name="Labutti K."/>
            <person name="Salamov A."/>
            <person name="Andreopoulos B."/>
            <person name="Baker S."/>
            <person name="Barry K."/>
            <person name="Bills G."/>
            <person name="Bluhm B."/>
            <person name="Cannon C."/>
            <person name="Castanera R."/>
            <person name="Culley D."/>
            <person name="Daum C."/>
            <person name="Ezra D."/>
            <person name="Gonzalez J."/>
            <person name="Henrissat B."/>
            <person name="Kuo A."/>
            <person name="Liang C."/>
            <person name="Lipzen A."/>
            <person name="Lutzoni F."/>
            <person name="Magnuson J."/>
            <person name="Mondo S."/>
            <person name="Nolan M."/>
            <person name="Ohm R."/>
            <person name="Pangilinan J."/>
            <person name="Park H.-J."/>
            <person name="Ramirez L."/>
            <person name="Alfaro M."/>
            <person name="Sun H."/>
            <person name="Tritt A."/>
            <person name="Yoshinaga Y."/>
            <person name="Zwiers L.-H."/>
            <person name="Turgeon B."/>
            <person name="Goodwin S."/>
            <person name="Spatafora J."/>
            <person name="Crous P."/>
            <person name="Grigoriev I."/>
        </authorList>
    </citation>
    <scope>NUCLEOTIDE SEQUENCE</scope>
    <source>
        <strain evidence="3">CBS 675.92</strain>
    </source>
</reference>
<dbReference type="GO" id="GO:0046856">
    <property type="term" value="P:phosphatidylinositol dephosphorylation"/>
    <property type="evidence" value="ECO:0007669"/>
    <property type="project" value="InterPro"/>
</dbReference>
<dbReference type="PANTHER" id="PTHR11200:SF240">
    <property type="entry name" value="INOSITOL POLYPHOSPHATE 5-PHOSPHATASE C9G1.10C-RELATED"/>
    <property type="match status" value="1"/>
</dbReference>
<dbReference type="GO" id="GO:0004439">
    <property type="term" value="F:phosphatidylinositol-4,5-bisphosphate 5-phosphatase activity"/>
    <property type="evidence" value="ECO:0007669"/>
    <property type="project" value="TreeGrafter"/>
</dbReference>
<dbReference type="SMART" id="SM00128">
    <property type="entry name" value="IPPc"/>
    <property type="match status" value="1"/>
</dbReference>
<evidence type="ECO:0000259" key="2">
    <source>
        <dbReference type="SMART" id="SM00128"/>
    </source>
</evidence>
<dbReference type="Gene3D" id="3.60.10.10">
    <property type="entry name" value="Endonuclease/exonuclease/phosphatase"/>
    <property type="match status" value="1"/>
</dbReference>
<dbReference type="Pfam" id="PF22669">
    <property type="entry name" value="Exo_endo_phos2"/>
    <property type="match status" value="1"/>
</dbReference>
<dbReference type="EMBL" id="ML977000">
    <property type="protein sequence ID" value="KAF1954198.1"/>
    <property type="molecule type" value="Genomic_DNA"/>
</dbReference>
<dbReference type="FunFam" id="3.60.10.10:FF:000036">
    <property type="entry name" value="Inositol polyphosphate phosphatase, putative"/>
    <property type="match status" value="1"/>
</dbReference>
<dbReference type="Gene3D" id="2.130.10.10">
    <property type="entry name" value="YVTN repeat-like/Quinoprotein amine dehydrogenase"/>
    <property type="match status" value="1"/>
</dbReference>
<dbReference type="SUPFAM" id="SSF50978">
    <property type="entry name" value="WD40 repeat-like"/>
    <property type="match status" value="1"/>
</dbReference>
<dbReference type="InterPro" id="IPR000300">
    <property type="entry name" value="IPPc"/>
</dbReference>
<dbReference type="InterPro" id="IPR046985">
    <property type="entry name" value="IP5"/>
</dbReference>
<keyword evidence="4" id="KW-1185">Reference proteome</keyword>
<feature type="compositionally biased region" description="Basic and acidic residues" evidence="1">
    <location>
        <begin position="1"/>
        <end position="13"/>
    </location>
</feature>